<name>A0ABR7L4V9_9PSEU</name>
<sequence>MSDQREAKWDGANDGDPFATGGHGRFMQDGAAPSVIGGSPDDVDETVRVNPDEVRYDREPPTSPIPVANPEAGSPAGEKKSWFGKLFSR</sequence>
<evidence type="ECO:0000313" key="3">
    <source>
        <dbReference type="Proteomes" id="UP000734823"/>
    </source>
</evidence>
<protein>
    <submittedName>
        <fullName evidence="2">Uncharacterized protein</fullName>
    </submittedName>
</protein>
<proteinExistence type="predicted"/>
<dbReference type="RefSeq" id="WP_187220230.1">
    <property type="nucleotide sequence ID" value="NZ_JABVED010000005.1"/>
</dbReference>
<feature type="region of interest" description="Disordered" evidence="1">
    <location>
        <begin position="1"/>
        <end position="89"/>
    </location>
</feature>
<feature type="compositionally biased region" description="Basic and acidic residues" evidence="1">
    <location>
        <begin position="45"/>
        <end position="60"/>
    </location>
</feature>
<evidence type="ECO:0000313" key="2">
    <source>
        <dbReference type="EMBL" id="MBC6447720.1"/>
    </source>
</evidence>
<dbReference type="Proteomes" id="UP000734823">
    <property type="component" value="Unassembled WGS sequence"/>
</dbReference>
<keyword evidence="3" id="KW-1185">Reference proteome</keyword>
<evidence type="ECO:0000256" key="1">
    <source>
        <dbReference type="SAM" id="MobiDB-lite"/>
    </source>
</evidence>
<gene>
    <name evidence="2" type="ORF">GPZ80_11100</name>
</gene>
<accession>A0ABR7L4V9</accession>
<dbReference type="EMBL" id="JABVED010000005">
    <property type="protein sequence ID" value="MBC6447720.1"/>
    <property type="molecule type" value="Genomic_DNA"/>
</dbReference>
<reference evidence="2 3" key="1">
    <citation type="submission" date="2020-06" db="EMBL/GenBank/DDBJ databases">
        <title>Actinokineospora xiongansis sp. nov., isolated from soil of Baiyangdian.</title>
        <authorList>
            <person name="Zhang X."/>
        </authorList>
    </citation>
    <scope>NUCLEOTIDE SEQUENCE [LARGE SCALE GENOMIC DNA]</scope>
    <source>
        <strain evidence="2 3">HBU206404</strain>
    </source>
</reference>
<comment type="caution">
    <text evidence="2">The sequence shown here is derived from an EMBL/GenBank/DDBJ whole genome shotgun (WGS) entry which is preliminary data.</text>
</comment>
<organism evidence="2 3">
    <name type="scientific">Actinokineospora xionganensis</name>
    <dbReference type="NCBI Taxonomy" id="2684470"/>
    <lineage>
        <taxon>Bacteria</taxon>
        <taxon>Bacillati</taxon>
        <taxon>Actinomycetota</taxon>
        <taxon>Actinomycetes</taxon>
        <taxon>Pseudonocardiales</taxon>
        <taxon>Pseudonocardiaceae</taxon>
        <taxon>Actinokineospora</taxon>
    </lineage>
</organism>
<feature type="compositionally biased region" description="Basic and acidic residues" evidence="1">
    <location>
        <begin position="1"/>
        <end position="11"/>
    </location>
</feature>